<dbReference type="AlphaFoldDB" id="A0A8J3QE47"/>
<organism evidence="2 3">
    <name type="scientific">Rhizocola hellebori</name>
    <dbReference type="NCBI Taxonomy" id="1392758"/>
    <lineage>
        <taxon>Bacteria</taxon>
        <taxon>Bacillati</taxon>
        <taxon>Actinomycetota</taxon>
        <taxon>Actinomycetes</taxon>
        <taxon>Micromonosporales</taxon>
        <taxon>Micromonosporaceae</taxon>
        <taxon>Rhizocola</taxon>
    </lineage>
</organism>
<dbReference type="InterPro" id="IPR024344">
    <property type="entry name" value="MDMPI_metal-binding"/>
</dbReference>
<keyword evidence="3" id="KW-1185">Reference proteome</keyword>
<name>A0A8J3QE47_9ACTN</name>
<dbReference type="Pfam" id="PF04266">
    <property type="entry name" value="ASCH"/>
    <property type="match status" value="1"/>
</dbReference>
<dbReference type="NCBIfam" id="TIGR03083">
    <property type="entry name" value="maleylpyruvate isomerase family mycothiol-dependent enzyme"/>
    <property type="match status" value="1"/>
</dbReference>
<dbReference type="SUPFAM" id="SSF109854">
    <property type="entry name" value="DinB/YfiT-like putative metalloenzymes"/>
    <property type="match status" value="1"/>
</dbReference>
<dbReference type="InterPro" id="IPR017517">
    <property type="entry name" value="Maleyloyr_isom"/>
</dbReference>
<dbReference type="InterPro" id="IPR007374">
    <property type="entry name" value="ASCH_domain"/>
</dbReference>
<dbReference type="PANTHER" id="PTHR39203:SF1">
    <property type="entry name" value="CYTOPLASMIC PROTEIN"/>
    <property type="match status" value="1"/>
</dbReference>
<dbReference type="PANTHER" id="PTHR39203">
    <property type="entry name" value="CYTOPLASMIC PROTEIN-RELATED"/>
    <property type="match status" value="1"/>
</dbReference>
<dbReference type="Gene3D" id="3.10.400.10">
    <property type="entry name" value="Sulfate adenylyltransferase"/>
    <property type="match status" value="1"/>
</dbReference>
<protein>
    <recommendedName>
        <fullName evidence="1">ASCH domain-containing protein</fullName>
    </recommendedName>
</protein>
<evidence type="ECO:0000259" key="1">
    <source>
        <dbReference type="SMART" id="SM01022"/>
    </source>
</evidence>
<evidence type="ECO:0000313" key="3">
    <source>
        <dbReference type="Proteomes" id="UP000612899"/>
    </source>
</evidence>
<dbReference type="Proteomes" id="UP000612899">
    <property type="component" value="Unassembled WGS sequence"/>
</dbReference>
<dbReference type="SUPFAM" id="SSF88697">
    <property type="entry name" value="PUA domain-like"/>
    <property type="match status" value="1"/>
</dbReference>
<dbReference type="InterPro" id="IPR009326">
    <property type="entry name" value="DUF984"/>
</dbReference>
<evidence type="ECO:0000313" key="2">
    <source>
        <dbReference type="EMBL" id="GIH07957.1"/>
    </source>
</evidence>
<dbReference type="GO" id="GO:0046872">
    <property type="term" value="F:metal ion binding"/>
    <property type="evidence" value="ECO:0007669"/>
    <property type="project" value="InterPro"/>
</dbReference>
<dbReference type="InterPro" id="IPR034660">
    <property type="entry name" value="DinB/YfiT-like"/>
</dbReference>
<gene>
    <name evidence="2" type="ORF">Rhe02_60240</name>
</gene>
<accession>A0A8J3QE47</accession>
<dbReference type="SMART" id="SM01022">
    <property type="entry name" value="ASCH"/>
    <property type="match status" value="1"/>
</dbReference>
<proteinExistence type="predicted"/>
<dbReference type="Gene3D" id="1.20.120.450">
    <property type="entry name" value="dinb family like domain"/>
    <property type="match status" value="1"/>
</dbReference>
<dbReference type="EMBL" id="BONY01000043">
    <property type="protein sequence ID" value="GIH07957.1"/>
    <property type="molecule type" value="Genomic_DNA"/>
</dbReference>
<reference evidence="2" key="1">
    <citation type="submission" date="2021-01" db="EMBL/GenBank/DDBJ databases">
        <title>Whole genome shotgun sequence of Rhizocola hellebori NBRC 109834.</title>
        <authorList>
            <person name="Komaki H."/>
            <person name="Tamura T."/>
        </authorList>
    </citation>
    <scope>NUCLEOTIDE SEQUENCE</scope>
    <source>
        <strain evidence="2">NBRC 109834</strain>
    </source>
</reference>
<feature type="domain" description="ASCH" evidence="1">
    <location>
        <begin position="15"/>
        <end position="141"/>
    </location>
</feature>
<dbReference type="InterPro" id="IPR015947">
    <property type="entry name" value="PUA-like_sf"/>
</dbReference>
<dbReference type="Pfam" id="PF11716">
    <property type="entry name" value="MDMPI_N"/>
    <property type="match status" value="1"/>
</dbReference>
<comment type="caution">
    <text evidence="2">The sequence shown here is derived from an EMBL/GenBank/DDBJ whole genome shotgun (WGS) entry which is preliminary data.</text>
</comment>
<sequence>MLGGVRYDDLPRSEFAFPGPLRDQLVAAILSGAKTSTTGLWLDYQLCGDELPVPGELSVVIDSQLQPVAVIETTAAGTCRVGDIDLQHAIDEGEGYQSVAQWRAGHERFWHSDQVREALGDPGFTVDDDTIAVTERFRVVERIWSRAEAVAAFTAEVTALVEALRGTPETALANPTRCPPWTVADELAHTVIACSRLESMLDEPEPQGSAMPAAHYFRPDERFASAATASRIAQAQESAAQTPVPQQLSLLQSQLDLLPRLAQEPPERLVRTRWGDVLTLTDFLVTRVFELAVHGIDLADGLGVAPWLTEQACHMVEGLVLPSGAAVVRNATGWSGATLLRKTTGREPLTPTDQTLLHQAGLTHLTLA</sequence>